<reference evidence="1" key="1">
    <citation type="submission" date="2020-11" db="EMBL/GenBank/DDBJ databases">
        <authorList>
            <person name="Tran Van P."/>
        </authorList>
    </citation>
    <scope>NUCLEOTIDE SEQUENCE</scope>
</reference>
<proteinExistence type="predicted"/>
<sequence length="103" mass="11093">MSLDGNNSFPAPILWATPNECFWIDAKTRAPEKFSCALFGLPAINLRSFRRTEYALFPPLMTPLMVSNLGVAACLAEGGRVTVFLHVSGIPLAGTWSSLHGGV</sequence>
<dbReference type="EMBL" id="OE839475">
    <property type="protein sequence ID" value="CAD7587371.1"/>
    <property type="molecule type" value="Genomic_DNA"/>
</dbReference>
<gene>
    <name evidence="1" type="ORF">TGEB3V08_LOCUS1576</name>
</gene>
<name>A0A7R9JQK2_TIMGE</name>
<organism evidence="1">
    <name type="scientific">Timema genevievae</name>
    <name type="common">Walking stick</name>
    <dbReference type="NCBI Taxonomy" id="629358"/>
    <lineage>
        <taxon>Eukaryota</taxon>
        <taxon>Metazoa</taxon>
        <taxon>Ecdysozoa</taxon>
        <taxon>Arthropoda</taxon>
        <taxon>Hexapoda</taxon>
        <taxon>Insecta</taxon>
        <taxon>Pterygota</taxon>
        <taxon>Neoptera</taxon>
        <taxon>Polyneoptera</taxon>
        <taxon>Phasmatodea</taxon>
        <taxon>Timematodea</taxon>
        <taxon>Timematoidea</taxon>
        <taxon>Timematidae</taxon>
        <taxon>Timema</taxon>
    </lineage>
</organism>
<protein>
    <submittedName>
        <fullName evidence="1">Uncharacterized protein</fullName>
    </submittedName>
</protein>
<dbReference type="AlphaFoldDB" id="A0A7R9JQK2"/>
<accession>A0A7R9JQK2</accession>
<evidence type="ECO:0000313" key="1">
    <source>
        <dbReference type="EMBL" id="CAD7587371.1"/>
    </source>
</evidence>